<dbReference type="SUPFAM" id="SSF47576">
    <property type="entry name" value="Calponin-homology domain, CH-domain"/>
    <property type="match status" value="1"/>
</dbReference>
<feature type="region of interest" description="Disordered" evidence="1">
    <location>
        <begin position="523"/>
        <end position="556"/>
    </location>
</feature>
<proteinExistence type="predicted"/>
<evidence type="ECO:0000313" key="4">
    <source>
        <dbReference type="Proteomes" id="UP001159405"/>
    </source>
</evidence>
<feature type="region of interest" description="Disordered" evidence="1">
    <location>
        <begin position="367"/>
        <end position="395"/>
    </location>
</feature>
<feature type="non-terminal residue" evidence="3">
    <location>
        <position position="583"/>
    </location>
</feature>
<feature type="compositionally biased region" description="Low complexity" evidence="1">
    <location>
        <begin position="374"/>
        <end position="386"/>
    </location>
</feature>
<feature type="domain" description="Calponin-homology (CH)" evidence="2">
    <location>
        <begin position="29"/>
        <end position="155"/>
    </location>
</feature>
<dbReference type="SMART" id="SM00033">
    <property type="entry name" value="CH"/>
    <property type="match status" value="2"/>
</dbReference>
<feature type="domain" description="Calponin-homology (CH)" evidence="2">
    <location>
        <begin position="167"/>
        <end position="272"/>
    </location>
</feature>
<dbReference type="Proteomes" id="UP001159405">
    <property type="component" value="Unassembled WGS sequence"/>
</dbReference>
<protein>
    <recommendedName>
        <fullName evidence="2">Calponin-homology (CH) domain-containing protein</fullName>
    </recommendedName>
</protein>
<dbReference type="PROSITE" id="PS50021">
    <property type="entry name" value="CH"/>
    <property type="match status" value="2"/>
</dbReference>
<feature type="compositionally biased region" description="Polar residues" evidence="1">
    <location>
        <begin position="546"/>
        <end position="556"/>
    </location>
</feature>
<name>A0ABN8NXZ7_9CNID</name>
<sequence>MKKIFKTRKGKKAEDMNTEYVLMKADQLKRHKKVFTGWINLQLAKAKPPAKVTNLTKDLRDGQILLTLMEVLFGVKVSRAEPTSKRINQIKNVEEAMSILLQNNTCKPVSDIVTTKGYRKATTLIKPFGVNPSEITAGDEKAILSLLWQIIRWCQITEVIKPDPMDYDEDKKLITWCQERIKGNSNVHISNLTTDWKDGLAFNILLHSFNPSLFDLDTISSKDEMSRRAHAINLATTEYGVPAIFDPEDFDKDTADKNLITLFLSYLYQFAAKGSSVTIVEKEEISPFETSLMTEEYGFKTITTHHETSRLVNTTVDFKTITQAGEKDQDDVFHDFKLGKESGQKTLLYTSAFPQGVSVEQRRPFVVSPFPRQSGGSSRASSGASSPISKDSDPKELELEIHKLARPLDTLGEGSYSYTVTQTRRIVTNGSERSSSTTTYKTLQSSAADSITVMKVTNTDKGTDILSGRGSKTDAKVTERSVKDTEITNNRTDQFPDVFSWEKETEGSIRTTVQASRETMDKKINEKEKENVGKTINEPEKKVPNLTLSTTDTGEGSYAYSVTQTSKIITSSGEGVHSTTSNK</sequence>
<evidence type="ECO:0000256" key="1">
    <source>
        <dbReference type="SAM" id="MobiDB-lite"/>
    </source>
</evidence>
<keyword evidence="4" id="KW-1185">Reference proteome</keyword>
<comment type="caution">
    <text evidence="3">The sequence shown here is derived from an EMBL/GenBank/DDBJ whole genome shotgun (WGS) entry which is preliminary data.</text>
</comment>
<dbReference type="EMBL" id="CALNXK010000042">
    <property type="protein sequence ID" value="CAH3126458.1"/>
    <property type="molecule type" value="Genomic_DNA"/>
</dbReference>
<dbReference type="InterPro" id="IPR001715">
    <property type="entry name" value="CH_dom"/>
</dbReference>
<gene>
    <name evidence="3" type="ORF">PLOB_00032440</name>
</gene>
<evidence type="ECO:0000313" key="3">
    <source>
        <dbReference type="EMBL" id="CAH3126458.1"/>
    </source>
</evidence>
<dbReference type="PANTHER" id="PTHR11915">
    <property type="entry name" value="SPECTRIN/FILAMIN RELATED CYTOSKELETAL PROTEIN"/>
    <property type="match status" value="1"/>
</dbReference>
<dbReference type="InterPro" id="IPR036872">
    <property type="entry name" value="CH_dom_sf"/>
</dbReference>
<dbReference type="Gene3D" id="1.10.418.10">
    <property type="entry name" value="Calponin-like domain"/>
    <property type="match status" value="2"/>
</dbReference>
<evidence type="ECO:0000259" key="2">
    <source>
        <dbReference type="PROSITE" id="PS50021"/>
    </source>
</evidence>
<dbReference type="Pfam" id="PF00307">
    <property type="entry name" value="CH"/>
    <property type="match status" value="2"/>
</dbReference>
<organism evidence="3 4">
    <name type="scientific">Porites lobata</name>
    <dbReference type="NCBI Taxonomy" id="104759"/>
    <lineage>
        <taxon>Eukaryota</taxon>
        <taxon>Metazoa</taxon>
        <taxon>Cnidaria</taxon>
        <taxon>Anthozoa</taxon>
        <taxon>Hexacorallia</taxon>
        <taxon>Scleractinia</taxon>
        <taxon>Fungiina</taxon>
        <taxon>Poritidae</taxon>
        <taxon>Porites</taxon>
    </lineage>
</organism>
<feature type="compositionally biased region" description="Basic and acidic residues" evidence="1">
    <location>
        <begin position="523"/>
        <end position="543"/>
    </location>
</feature>
<reference evidence="3 4" key="1">
    <citation type="submission" date="2022-05" db="EMBL/GenBank/DDBJ databases">
        <authorList>
            <consortium name="Genoscope - CEA"/>
            <person name="William W."/>
        </authorList>
    </citation>
    <scope>NUCLEOTIDE SEQUENCE [LARGE SCALE GENOMIC DNA]</scope>
</reference>
<accession>A0ABN8NXZ7</accession>